<name>A0A135IBM3_9GAMM</name>
<reference evidence="2 3" key="1">
    <citation type="submission" date="2015-11" db="EMBL/GenBank/DDBJ databases">
        <title>Genomic Taxonomy of the Vibrionaceae.</title>
        <authorList>
            <person name="Gomez-Gil B."/>
            <person name="Enciso-Ibarra J."/>
        </authorList>
    </citation>
    <scope>NUCLEOTIDE SEQUENCE [LARGE SCALE GENOMIC DNA]</scope>
    <source>
        <strain evidence="2 3">CAIM 912</strain>
    </source>
</reference>
<feature type="transmembrane region" description="Helical" evidence="1">
    <location>
        <begin position="6"/>
        <end position="22"/>
    </location>
</feature>
<dbReference type="Proteomes" id="UP000070529">
    <property type="component" value="Unassembled WGS sequence"/>
</dbReference>
<keyword evidence="1" id="KW-0812">Transmembrane</keyword>
<comment type="caution">
    <text evidence="2">The sequence shown here is derived from an EMBL/GenBank/DDBJ whole genome shotgun (WGS) entry which is preliminary data.</text>
</comment>
<gene>
    <name evidence="2" type="ORF">ATN88_23635</name>
</gene>
<evidence type="ECO:0000256" key="1">
    <source>
        <dbReference type="SAM" id="Phobius"/>
    </source>
</evidence>
<evidence type="ECO:0000313" key="3">
    <source>
        <dbReference type="Proteomes" id="UP000070529"/>
    </source>
</evidence>
<protein>
    <submittedName>
        <fullName evidence="2">Uncharacterized protein</fullName>
    </submittedName>
</protein>
<dbReference type="STRING" id="294935.ATN88_23635"/>
<keyword evidence="1" id="KW-1133">Transmembrane helix</keyword>
<keyword evidence="1" id="KW-0472">Membrane</keyword>
<evidence type="ECO:0000313" key="2">
    <source>
        <dbReference type="EMBL" id="KXF82860.1"/>
    </source>
</evidence>
<dbReference type="AlphaFoldDB" id="A0A135IBM3"/>
<organism evidence="2 3">
    <name type="scientific">Enterovibrio coralii</name>
    <dbReference type="NCBI Taxonomy" id="294935"/>
    <lineage>
        <taxon>Bacteria</taxon>
        <taxon>Pseudomonadati</taxon>
        <taxon>Pseudomonadota</taxon>
        <taxon>Gammaproteobacteria</taxon>
        <taxon>Vibrionales</taxon>
        <taxon>Vibrionaceae</taxon>
        <taxon>Enterovibrio</taxon>
    </lineage>
</organism>
<dbReference type="EMBL" id="LNTY01000015">
    <property type="protein sequence ID" value="KXF82860.1"/>
    <property type="molecule type" value="Genomic_DNA"/>
</dbReference>
<sequence>MYELVNGIVAIIVGCFFYNVATKKPTNFKSESLYADWVFRNGKLLKVCGGAMIVLGVFRVFQVLL</sequence>
<keyword evidence="3" id="KW-1185">Reference proteome</keyword>
<proteinExistence type="predicted"/>
<feature type="transmembrane region" description="Helical" evidence="1">
    <location>
        <begin position="43"/>
        <end position="61"/>
    </location>
</feature>
<accession>A0A135IBM3</accession>